<evidence type="ECO:0000256" key="6">
    <source>
        <dbReference type="ARBA" id="ARBA00023136"/>
    </source>
</evidence>
<feature type="transmembrane region" description="Helical" evidence="7">
    <location>
        <begin position="441"/>
        <end position="461"/>
    </location>
</feature>
<feature type="transmembrane region" description="Helical" evidence="7">
    <location>
        <begin position="228"/>
        <end position="251"/>
    </location>
</feature>
<evidence type="ECO:0000256" key="7">
    <source>
        <dbReference type="RuleBase" id="RU363032"/>
    </source>
</evidence>
<dbReference type="PANTHER" id="PTHR30043:SF1">
    <property type="entry name" value="ABC TRANSPORT SYSTEM PERMEASE PROTEIN P69"/>
    <property type="match status" value="1"/>
</dbReference>
<keyword evidence="3" id="KW-1003">Cell membrane</keyword>
<comment type="subcellular location">
    <subcellularLocation>
        <location evidence="1 7">Cell membrane</location>
        <topology evidence="1 7">Multi-pass membrane protein</topology>
    </subcellularLocation>
</comment>
<keyword evidence="5 7" id="KW-1133">Transmembrane helix</keyword>
<evidence type="ECO:0000256" key="2">
    <source>
        <dbReference type="ARBA" id="ARBA00022448"/>
    </source>
</evidence>
<keyword evidence="4 7" id="KW-0812">Transmembrane</keyword>
<feature type="transmembrane region" description="Helical" evidence="7">
    <location>
        <begin position="143"/>
        <end position="166"/>
    </location>
</feature>
<evidence type="ECO:0000256" key="1">
    <source>
        <dbReference type="ARBA" id="ARBA00004651"/>
    </source>
</evidence>
<feature type="domain" description="ABC transmembrane type-1" evidence="8">
    <location>
        <begin position="107"/>
        <end position="289"/>
    </location>
</feature>
<feature type="transmembrane region" description="Helical" evidence="7">
    <location>
        <begin position="385"/>
        <end position="409"/>
    </location>
</feature>
<dbReference type="GO" id="GO:0055085">
    <property type="term" value="P:transmembrane transport"/>
    <property type="evidence" value="ECO:0007669"/>
    <property type="project" value="InterPro"/>
</dbReference>
<feature type="transmembrane region" description="Helical" evidence="7">
    <location>
        <begin position="106"/>
        <end position="131"/>
    </location>
</feature>
<feature type="transmembrane region" description="Helical" evidence="7">
    <location>
        <begin position="172"/>
        <end position="191"/>
    </location>
</feature>
<reference evidence="9 10" key="1">
    <citation type="submission" date="2015-02" db="EMBL/GenBank/DDBJ databases">
        <title>Mycoplasma mycoides subsp. mycoides strain:B237 Genome sequencing.</title>
        <authorList>
            <person name="Fischer A."/>
            <person name="Santana-Cruz I."/>
            <person name="Schieck E."/>
            <person name="Gourle H."/>
            <person name="Lambert M."/>
            <person name="Nadendla S."/>
            <person name="Miller R.A."/>
            <person name="Weber J."/>
            <person name="Bongcam-Rudloff E."/>
            <person name="Vashee S."/>
            <person name="Frey J."/>
            <person name="Jores J."/>
        </authorList>
    </citation>
    <scope>NUCLEOTIDE SEQUENCE [LARGE SCALE GENOMIC DNA]</scope>
    <source>
        <strain evidence="9 10">B237</strain>
    </source>
</reference>
<protein>
    <submittedName>
        <fullName evidence="9">Binding--dependent transport system inner membrane component family protein</fullName>
    </submittedName>
</protein>
<dbReference type="Proteomes" id="UP000033624">
    <property type="component" value="Unassembled WGS sequence"/>
</dbReference>
<accession>A0AAE2EHN0</accession>
<keyword evidence="2 7" id="KW-0813">Transport</keyword>
<dbReference type="RefSeq" id="WP_039275742.1">
    <property type="nucleotide sequence ID" value="NZ_CP010267.1"/>
</dbReference>
<comment type="similarity">
    <text evidence="7">Belongs to the binding-protein-dependent transport system permease family.</text>
</comment>
<name>A0AAE2EHN0_MYCMY</name>
<feature type="transmembrane region" description="Helical" evidence="7">
    <location>
        <begin position="327"/>
        <end position="352"/>
    </location>
</feature>
<dbReference type="Pfam" id="PF00528">
    <property type="entry name" value="BPD_transp_1"/>
    <property type="match status" value="2"/>
</dbReference>
<dbReference type="InterPro" id="IPR035906">
    <property type="entry name" value="MetI-like_sf"/>
</dbReference>
<dbReference type="Gene3D" id="1.10.3720.10">
    <property type="entry name" value="MetI-like"/>
    <property type="match status" value="2"/>
</dbReference>
<evidence type="ECO:0000313" key="9">
    <source>
        <dbReference type="EMBL" id="KJQ45881.1"/>
    </source>
</evidence>
<feature type="transmembrane region" description="Helical" evidence="7">
    <location>
        <begin position="271"/>
        <end position="292"/>
    </location>
</feature>
<dbReference type="InterPro" id="IPR000515">
    <property type="entry name" value="MetI-like"/>
</dbReference>
<feature type="transmembrane region" description="Helical" evidence="7">
    <location>
        <begin position="550"/>
        <end position="573"/>
    </location>
</feature>
<dbReference type="PANTHER" id="PTHR30043">
    <property type="entry name" value="PHOSPHONATES TRANSPORT SYSTEM PERMEASE PROTEIN"/>
    <property type="match status" value="1"/>
</dbReference>
<comment type="caution">
    <text evidence="9">The sequence shown here is derived from an EMBL/GenBank/DDBJ whole genome shotgun (WGS) entry which is preliminary data.</text>
</comment>
<dbReference type="KEGG" id="mmyi:mycmycITA_00831"/>
<feature type="transmembrane region" description="Helical" evidence="7">
    <location>
        <begin position="416"/>
        <end position="435"/>
    </location>
</feature>
<feature type="transmembrane region" description="Helical" evidence="7">
    <location>
        <begin position="39"/>
        <end position="60"/>
    </location>
</feature>
<keyword evidence="6 7" id="KW-0472">Membrane</keyword>
<dbReference type="GO" id="GO:0005886">
    <property type="term" value="C:plasma membrane"/>
    <property type="evidence" value="ECO:0007669"/>
    <property type="project" value="UniProtKB-SubCell"/>
</dbReference>
<organism evidence="9 10">
    <name type="scientific">Mycoplasma mycoides subsp. mycoides</name>
    <dbReference type="NCBI Taxonomy" id="2103"/>
    <lineage>
        <taxon>Bacteria</taxon>
        <taxon>Bacillati</taxon>
        <taxon>Mycoplasmatota</taxon>
        <taxon>Mollicutes</taxon>
        <taxon>Mycoplasmataceae</taxon>
        <taxon>Mycoplasma</taxon>
    </lineage>
</organism>
<dbReference type="AlphaFoldDB" id="A0AAE2EHN0"/>
<evidence type="ECO:0000256" key="5">
    <source>
        <dbReference type="ARBA" id="ARBA00022989"/>
    </source>
</evidence>
<proteinExistence type="inferred from homology"/>
<dbReference type="EMBL" id="LAEW01000001">
    <property type="protein sequence ID" value="KJQ45881.1"/>
    <property type="molecule type" value="Genomic_DNA"/>
</dbReference>
<evidence type="ECO:0000259" key="8">
    <source>
        <dbReference type="PROSITE" id="PS50928"/>
    </source>
</evidence>
<dbReference type="CDD" id="cd06261">
    <property type="entry name" value="TM_PBP2"/>
    <property type="match status" value="1"/>
</dbReference>
<dbReference type="PROSITE" id="PS50928">
    <property type="entry name" value="ABC_TM1"/>
    <property type="match status" value="2"/>
</dbReference>
<sequence length="610" mass="71546">MATRQNYKKPFLVKESNFFKYRYINRATNTKTSWKFHPIYFHLLSFLVLVLVGYCFYNQASLIKIDNFYQVAKKLVLLFSFENKNFLDTSYISNEYTNLFLDTLSLLWVTIKLALTGTFIGFILAVITSFLSFSKVNNKFLSYLLSAVILILRSTPELIFITLITSTFRNDLSLLLVYIWFTWLWLHKYYIDMLNSFDLQAYYVSISQGNSKFKAFFKEIYPRIKNRVIALFIFSFESNIRWASILAALSLPGIGRLIVYGSENTAHFNQLGIPLLVLMSFILVLELLNYLFKKYLAEARSKVYKQKNETKLEYYTRLSKKLNVNKIIISLIFISLTIISIITFINIPIYIFNLDYVKSFFNNLLNPNFASFSIFNKHIENNPILLIWNSLQFTIVAMFICIVITIIGIRLQSIRLNNLFIVIICRSLNVLIRLIPTIVYFYVFHPIFSNVLTLVIIVVSLHQASSKAKQLVEVVDNLNIQIINNLKIQGYSNNQIFLKYVLPAIKIEFISLSIFYFELIFRASITYYILASDKLYIGYLITKYLDTKAFYPRLAMSYVWIATFAILTINLIARYVNKKIRKSPRYHKHGLKFFNIITGLFSELYRRQSF</sequence>
<feature type="domain" description="ABC transmembrane type-1" evidence="8">
    <location>
        <begin position="387"/>
        <end position="573"/>
    </location>
</feature>
<gene>
    <name evidence="9" type="ORF">TS59_0865</name>
</gene>
<dbReference type="SUPFAM" id="SSF161098">
    <property type="entry name" value="MetI-like"/>
    <property type="match status" value="2"/>
</dbReference>
<evidence type="ECO:0000256" key="3">
    <source>
        <dbReference type="ARBA" id="ARBA00022475"/>
    </source>
</evidence>
<evidence type="ECO:0000256" key="4">
    <source>
        <dbReference type="ARBA" id="ARBA00022692"/>
    </source>
</evidence>
<feature type="transmembrane region" description="Helical" evidence="7">
    <location>
        <begin position="509"/>
        <end position="530"/>
    </location>
</feature>
<evidence type="ECO:0000313" key="10">
    <source>
        <dbReference type="Proteomes" id="UP000033624"/>
    </source>
</evidence>